<dbReference type="Gene3D" id="3.30.70.2740">
    <property type="match status" value="1"/>
</dbReference>
<dbReference type="GO" id="GO:0005739">
    <property type="term" value="C:mitochondrion"/>
    <property type="evidence" value="ECO:0007669"/>
    <property type="project" value="UniProtKB-SubCell"/>
</dbReference>
<evidence type="ECO:0000256" key="7">
    <source>
        <dbReference type="ARBA" id="ARBA00023002"/>
    </source>
</evidence>
<feature type="domain" description="FAD-binding PCMH-type" evidence="12">
    <location>
        <begin position="163"/>
        <end position="345"/>
    </location>
</feature>
<dbReference type="InParanoid" id="A0A0H2RSX0"/>
<evidence type="ECO:0000256" key="9">
    <source>
        <dbReference type="ARBA" id="ARBA00038897"/>
    </source>
</evidence>
<feature type="compositionally biased region" description="Polar residues" evidence="11">
    <location>
        <begin position="37"/>
        <end position="49"/>
    </location>
</feature>
<dbReference type="GO" id="GO:0004458">
    <property type="term" value="F:D-lactate dehydrogenase (cytochrome) activity"/>
    <property type="evidence" value="ECO:0007669"/>
    <property type="project" value="UniProtKB-EC"/>
</dbReference>
<dbReference type="SUPFAM" id="SSF55103">
    <property type="entry name" value="FAD-linked oxidases, C-terminal domain"/>
    <property type="match status" value="1"/>
</dbReference>
<sequence length="602" mass="64566">MFTTRILGSATFNVAGRAGTLSAGRVRTGPLCVQPTTTVSGGRSCSQRTSISSQRFASSESSSSSSSGGQKASPAVEYGLLASIAFFSAIFGYSVSQWRSRPSSNRISTDERGRWNVREFKYASHGDVEAAIAELRKTFPDPKAVVTDAAQIKTYGYSENSYHPSSPHAVVVKVHSTEDVAKVVKIANRFKMPVTAFGGGTSLEGHFSGYASQSICIDLASMDKILEINQADADMVVQAGARWEDINQTLESKGIPLFFPLDPGPGATIGGMIGTGCSGTNAVRYGTAKGEWFLNVTVVLPNGEVIKTRRRARKSSAGFDATKLFIGAEGTLGIVTEATLRLAPLLPTKVAFAQFSDVQHAVDAVQEILTTPYGPHIQCVELVDDYTMSAINQAGYVDEPYPAKDSLFFKIQGSKETIAQTSKLIQQIVKKHGSINFKAAKTDVEAEALWESRKFALTSTIATEEGAHAWTTDVCVPVSKLPQLVQETKEDLAESGLKAGIVGHVGDGNFHSFVLFKSDEELEKVSQCVHRLVKRAIALDGTCTGEHGVGVGKKEYLVSELGEGTVNLMKAVKDAIDPNHIMNPGKLYPDETELPGQDSHKA</sequence>
<evidence type="ECO:0000256" key="10">
    <source>
        <dbReference type="ARBA" id="ARBA00051436"/>
    </source>
</evidence>
<feature type="region of interest" description="Disordered" evidence="11">
    <location>
        <begin position="37"/>
        <end position="70"/>
    </location>
</feature>
<dbReference type="Pfam" id="PF01565">
    <property type="entry name" value="FAD_binding_4"/>
    <property type="match status" value="1"/>
</dbReference>
<keyword evidence="14" id="KW-1185">Reference proteome</keyword>
<evidence type="ECO:0000256" key="5">
    <source>
        <dbReference type="ARBA" id="ARBA00022827"/>
    </source>
</evidence>
<dbReference type="FunFam" id="3.30.70.2740:FF:000001">
    <property type="entry name" value="D-lactate dehydrogenase mitochondrial"/>
    <property type="match status" value="1"/>
</dbReference>
<dbReference type="InterPro" id="IPR036318">
    <property type="entry name" value="FAD-bd_PCMH-like_sf"/>
</dbReference>
<organism evidence="13 14">
    <name type="scientific">Schizopora paradoxa</name>
    <dbReference type="NCBI Taxonomy" id="27342"/>
    <lineage>
        <taxon>Eukaryota</taxon>
        <taxon>Fungi</taxon>
        <taxon>Dikarya</taxon>
        <taxon>Basidiomycota</taxon>
        <taxon>Agaricomycotina</taxon>
        <taxon>Agaricomycetes</taxon>
        <taxon>Hymenochaetales</taxon>
        <taxon>Schizoporaceae</taxon>
        <taxon>Schizopora</taxon>
    </lineage>
</organism>
<dbReference type="FunFam" id="3.30.465.10:FF:000014">
    <property type="entry name" value="D-lactate dehydrogenase (Cytochrome), putative"/>
    <property type="match status" value="1"/>
</dbReference>
<name>A0A0H2RSX0_9AGAM</name>
<dbReference type="EC" id="1.1.2.4" evidence="9"/>
<evidence type="ECO:0000256" key="8">
    <source>
        <dbReference type="ARBA" id="ARBA00023128"/>
    </source>
</evidence>
<feature type="region of interest" description="Disordered" evidence="11">
    <location>
        <begin position="582"/>
        <end position="602"/>
    </location>
</feature>
<keyword evidence="8" id="KW-0496">Mitochondrion</keyword>
<protein>
    <recommendedName>
        <fullName evidence="9">D-lactate dehydrogenase (cytochrome)</fullName>
        <ecNumber evidence="9">1.1.2.4</ecNumber>
    </recommendedName>
</protein>
<evidence type="ECO:0000259" key="12">
    <source>
        <dbReference type="PROSITE" id="PS51387"/>
    </source>
</evidence>
<evidence type="ECO:0000256" key="3">
    <source>
        <dbReference type="ARBA" id="ARBA00008000"/>
    </source>
</evidence>
<dbReference type="Gene3D" id="1.10.45.10">
    <property type="entry name" value="Vanillyl-alcohol Oxidase, Chain A, domain 4"/>
    <property type="match status" value="1"/>
</dbReference>
<keyword evidence="7" id="KW-0560">Oxidoreductase</keyword>
<evidence type="ECO:0000256" key="6">
    <source>
        <dbReference type="ARBA" id="ARBA00022946"/>
    </source>
</evidence>
<dbReference type="SUPFAM" id="SSF56176">
    <property type="entry name" value="FAD-binding/transporter-associated domain-like"/>
    <property type="match status" value="1"/>
</dbReference>
<keyword evidence="6" id="KW-0809">Transit peptide</keyword>
<dbReference type="Gene3D" id="3.30.465.10">
    <property type="match status" value="1"/>
</dbReference>
<reference evidence="13 14" key="1">
    <citation type="submission" date="2015-04" db="EMBL/GenBank/DDBJ databases">
        <title>Complete genome sequence of Schizopora paradoxa KUC8140, a cosmopolitan wood degrader in East Asia.</title>
        <authorList>
            <consortium name="DOE Joint Genome Institute"/>
            <person name="Min B."/>
            <person name="Park H."/>
            <person name="Jang Y."/>
            <person name="Kim J.-J."/>
            <person name="Kim K.H."/>
            <person name="Pangilinan J."/>
            <person name="Lipzen A."/>
            <person name="Riley R."/>
            <person name="Grigoriev I.V."/>
            <person name="Spatafora J.W."/>
            <person name="Choi I.-G."/>
        </authorList>
    </citation>
    <scope>NUCLEOTIDE SEQUENCE [LARGE SCALE GENOMIC DNA]</scope>
    <source>
        <strain evidence="13 14">KUC8140</strain>
    </source>
</reference>
<evidence type="ECO:0000256" key="2">
    <source>
        <dbReference type="ARBA" id="ARBA00004173"/>
    </source>
</evidence>
<dbReference type="InterPro" id="IPR016166">
    <property type="entry name" value="FAD-bd_PCMH"/>
</dbReference>
<dbReference type="AlphaFoldDB" id="A0A0H2RSX0"/>
<dbReference type="InterPro" id="IPR016169">
    <property type="entry name" value="FAD-bd_PCMH_sub2"/>
</dbReference>
<dbReference type="PANTHER" id="PTHR11748">
    <property type="entry name" value="D-LACTATE DEHYDROGENASE"/>
    <property type="match status" value="1"/>
</dbReference>
<evidence type="ECO:0000313" key="13">
    <source>
        <dbReference type="EMBL" id="KLO14899.1"/>
    </source>
</evidence>
<dbReference type="InterPro" id="IPR004113">
    <property type="entry name" value="FAD-bd_oxidored_4_C"/>
</dbReference>
<feature type="compositionally biased region" description="Low complexity" evidence="11">
    <location>
        <begin position="50"/>
        <end position="67"/>
    </location>
</feature>
<dbReference type="EMBL" id="KQ085937">
    <property type="protein sequence ID" value="KLO14899.1"/>
    <property type="molecule type" value="Genomic_DNA"/>
</dbReference>
<dbReference type="PROSITE" id="PS51387">
    <property type="entry name" value="FAD_PCMH"/>
    <property type="match status" value="1"/>
</dbReference>
<dbReference type="Pfam" id="PF02913">
    <property type="entry name" value="FAD-oxidase_C"/>
    <property type="match status" value="1"/>
</dbReference>
<evidence type="ECO:0000313" key="14">
    <source>
        <dbReference type="Proteomes" id="UP000053477"/>
    </source>
</evidence>
<dbReference type="GO" id="GO:0008720">
    <property type="term" value="F:D-lactate dehydrogenase (NAD+) activity"/>
    <property type="evidence" value="ECO:0007669"/>
    <property type="project" value="TreeGrafter"/>
</dbReference>
<comment type="similarity">
    <text evidence="3">Belongs to the FAD-binding oxidoreductase/transferase type 4 family.</text>
</comment>
<comment type="catalytic activity">
    <reaction evidence="10">
        <text>(R)-lactate + 2 Fe(III)-[cytochrome c] = 2 Fe(II)-[cytochrome c] + pyruvate + 2 H(+)</text>
        <dbReference type="Rhea" id="RHEA:13521"/>
        <dbReference type="Rhea" id="RHEA-COMP:10350"/>
        <dbReference type="Rhea" id="RHEA-COMP:14399"/>
        <dbReference type="ChEBI" id="CHEBI:15361"/>
        <dbReference type="ChEBI" id="CHEBI:15378"/>
        <dbReference type="ChEBI" id="CHEBI:16004"/>
        <dbReference type="ChEBI" id="CHEBI:29033"/>
        <dbReference type="ChEBI" id="CHEBI:29034"/>
        <dbReference type="EC" id="1.1.2.4"/>
    </reaction>
</comment>
<comment type="cofactor">
    <cofactor evidence="1">
        <name>FAD</name>
        <dbReference type="ChEBI" id="CHEBI:57692"/>
    </cofactor>
</comment>
<accession>A0A0H2RSX0</accession>
<dbReference type="STRING" id="27342.A0A0H2RSX0"/>
<keyword evidence="4" id="KW-0285">Flavoprotein</keyword>
<gene>
    <name evidence="13" type="ORF">SCHPADRAFT_939175</name>
</gene>
<dbReference type="GO" id="GO:1903457">
    <property type="term" value="P:lactate catabolic process"/>
    <property type="evidence" value="ECO:0007669"/>
    <property type="project" value="TreeGrafter"/>
</dbReference>
<dbReference type="FunFam" id="1.10.45.10:FF:000001">
    <property type="entry name" value="D-lactate dehydrogenase mitochondrial"/>
    <property type="match status" value="1"/>
</dbReference>
<dbReference type="InterPro" id="IPR016164">
    <property type="entry name" value="FAD-linked_Oxase-like_C"/>
</dbReference>
<keyword evidence="5" id="KW-0274">FAD</keyword>
<dbReference type="OrthoDB" id="7786253at2759"/>
<proteinExistence type="inferred from homology"/>
<dbReference type="InterPro" id="IPR016171">
    <property type="entry name" value="Vanillyl_alc_oxidase_C-sub2"/>
</dbReference>
<dbReference type="GO" id="GO:0071949">
    <property type="term" value="F:FAD binding"/>
    <property type="evidence" value="ECO:0007669"/>
    <property type="project" value="InterPro"/>
</dbReference>
<dbReference type="PANTHER" id="PTHR11748:SF111">
    <property type="entry name" value="D-LACTATE DEHYDROGENASE, MITOCHONDRIAL-RELATED"/>
    <property type="match status" value="1"/>
</dbReference>
<evidence type="ECO:0000256" key="4">
    <source>
        <dbReference type="ARBA" id="ARBA00022630"/>
    </source>
</evidence>
<evidence type="ECO:0000256" key="1">
    <source>
        <dbReference type="ARBA" id="ARBA00001974"/>
    </source>
</evidence>
<dbReference type="InterPro" id="IPR006094">
    <property type="entry name" value="Oxid_FAD_bind_N"/>
</dbReference>
<dbReference type="Proteomes" id="UP000053477">
    <property type="component" value="Unassembled WGS sequence"/>
</dbReference>
<evidence type="ECO:0000256" key="11">
    <source>
        <dbReference type="SAM" id="MobiDB-lite"/>
    </source>
</evidence>
<comment type="subcellular location">
    <subcellularLocation>
        <location evidence="2">Mitochondrion</location>
    </subcellularLocation>
</comment>